<feature type="transmembrane region" description="Helical" evidence="1">
    <location>
        <begin position="163"/>
        <end position="187"/>
    </location>
</feature>
<proteinExistence type="predicted"/>
<name>A0AAU9XQ67_9CNID</name>
<sequence>MSQVTVTSAKIPKIPKITPYLINNNTLRIASWNLQSFSSDKADNAGVKEVICCTVLENGLDILAIQEIGDTNALIKIKDELNSPTSETVKTLKTVEQHWECCISDISGKMFRSVEYNGFLWNAARGISLKSSALLEKPKVAKSKTRCNLGELSFRLRETLVKILLHFTLFTMSSTKISLFCVVIVLLTNRFSFSLSSVGEKDMMVLGDFNLGPDLDMEEFDAMREGGLANLISASTFTNISTKNMEGSKNYDNIWISKHAKSNHFTGKSGVIRERLTHPSIPDGRWSWNGVVSDHCPVWAEFYCDRDFDDTEGLVSVEDIAIDGKEIID</sequence>
<organism evidence="2 3">
    <name type="scientific">Pocillopora meandrina</name>
    <dbReference type="NCBI Taxonomy" id="46732"/>
    <lineage>
        <taxon>Eukaryota</taxon>
        <taxon>Metazoa</taxon>
        <taxon>Cnidaria</taxon>
        <taxon>Anthozoa</taxon>
        <taxon>Hexacorallia</taxon>
        <taxon>Scleractinia</taxon>
        <taxon>Astrocoeniina</taxon>
        <taxon>Pocilloporidae</taxon>
        <taxon>Pocillopora</taxon>
    </lineage>
</organism>
<dbReference type="InterPro" id="IPR051675">
    <property type="entry name" value="Endo/Exo/Phosphatase_dom_1"/>
</dbReference>
<keyword evidence="1" id="KW-0472">Membrane</keyword>
<protein>
    <recommendedName>
        <fullName evidence="4">Endonuclease/exonuclease/phosphatase domain-containing protein</fullName>
    </recommendedName>
</protein>
<keyword evidence="3" id="KW-1185">Reference proteome</keyword>
<reference evidence="2 3" key="1">
    <citation type="submission" date="2022-05" db="EMBL/GenBank/DDBJ databases">
        <authorList>
            <consortium name="Genoscope - CEA"/>
            <person name="William W."/>
        </authorList>
    </citation>
    <scope>NUCLEOTIDE SEQUENCE [LARGE SCALE GENOMIC DNA]</scope>
</reference>
<evidence type="ECO:0000256" key="1">
    <source>
        <dbReference type="SAM" id="Phobius"/>
    </source>
</evidence>
<accession>A0AAU9XQ67</accession>
<keyword evidence="1" id="KW-1133">Transmembrane helix</keyword>
<dbReference type="PANTHER" id="PTHR21180">
    <property type="entry name" value="ENDONUCLEASE/EXONUCLEASE/PHOSPHATASE FAMILY DOMAIN-CONTAINING PROTEIN 1"/>
    <property type="match status" value="1"/>
</dbReference>
<evidence type="ECO:0008006" key="4">
    <source>
        <dbReference type="Google" id="ProtNLM"/>
    </source>
</evidence>
<gene>
    <name evidence="2" type="ORF">PMEA_00027575</name>
</gene>
<keyword evidence="1" id="KW-0812">Transmembrane</keyword>
<dbReference type="SUPFAM" id="SSF56219">
    <property type="entry name" value="DNase I-like"/>
    <property type="match status" value="1"/>
</dbReference>
<comment type="caution">
    <text evidence="2">The sequence shown here is derived from an EMBL/GenBank/DDBJ whole genome shotgun (WGS) entry which is preliminary data.</text>
</comment>
<dbReference type="InterPro" id="IPR036691">
    <property type="entry name" value="Endo/exonu/phosph_ase_sf"/>
</dbReference>
<dbReference type="PANTHER" id="PTHR21180:SF32">
    <property type="entry name" value="ENDONUCLEASE_EXONUCLEASE_PHOSPHATASE FAMILY DOMAIN-CONTAINING PROTEIN 1"/>
    <property type="match status" value="1"/>
</dbReference>
<dbReference type="Proteomes" id="UP001159428">
    <property type="component" value="Unassembled WGS sequence"/>
</dbReference>
<dbReference type="Gene3D" id="3.60.10.10">
    <property type="entry name" value="Endonuclease/exonuclease/phosphatase"/>
    <property type="match status" value="1"/>
</dbReference>
<dbReference type="AlphaFoldDB" id="A0AAU9XQ67"/>
<evidence type="ECO:0000313" key="3">
    <source>
        <dbReference type="Proteomes" id="UP001159428"/>
    </source>
</evidence>
<evidence type="ECO:0000313" key="2">
    <source>
        <dbReference type="EMBL" id="CAH3154472.1"/>
    </source>
</evidence>
<dbReference type="EMBL" id="CALNXJ010000055">
    <property type="protein sequence ID" value="CAH3154472.1"/>
    <property type="molecule type" value="Genomic_DNA"/>
</dbReference>